<evidence type="ECO:0000256" key="9">
    <source>
        <dbReference type="SAM" id="Phobius"/>
    </source>
</evidence>
<evidence type="ECO:0000256" key="8">
    <source>
        <dbReference type="ARBA" id="ARBA00034708"/>
    </source>
</evidence>
<dbReference type="STRING" id="1267423.SAMN05216290_2400"/>
<reference evidence="11" key="1">
    <citation type="submission" date="2016-10" db="EMBL/GenBank/DDBJ databases">
        <authorList>
            <person name="Varghese N."/>
            <person name="Submissions S."/>
        </authorList>
    </citation>
    <scope>NUCLEOTIDE SEQUENCE [LARGE SCALE GENOMIC DNA]</scope>
    <source>
        <strain evidence="11">CGMCC 1.12402</strain>
    </source>
</reference>
<protein>
    <submittedName>
        <fullName evidence="10">Putative membrane protein</fullName>
    </submittedName>
</protein>
<comment type="subcellular location">
    <subcellularLocation>
        <location evidence="1">Cell membrane</location>
        <topology evidence="1">Multi-pass membrane protein</topology>
    </subcellularLocation>
</comment>
<evidence type="ECO:0000313" key="10">
    <source>
        <dbReference type="EMBL" id="SEW27325.1"/>
    </source>
</evidence>
<dbReference type="Proteomes" id="UP000199437">
    <property type="component" value="Unassembled WGS sequence"/>
</dbReference>
<evidence type="ECO:0000256" key="2">
    <source>
        <dbReference type="ARBA" id="ARBA00022448"/>
    </source>
</evidence>
<evidence type="ECO:0000256" key="4">
    <source>
        <dbReference type="ARBA" id="ARBA00022692"/>
    </source>
</evidence>
<dbReference type="Pfam" id="PF25539">
    <property type="entry name" value="Bestrophin_2"/>
    <property type="match status" value="1"/>
</dbReference>
<feature type="transmembrane region" description="Helical" evidence="9">
    <location>
        <begin position="12"/>
        <end position="34"/>
    </location>
</feature>
<sequence>MLVYKQFKLKRVFAFAGYHMVWLTAWVSVVAFSYQKFELSWLSIPWVPIALIGTAVAFYVGFKNNSAYDRTWEARKIWGAIVNDSRAWGSMVKAYIDDYSLDKNKNSQDIADIKKSLIYRHIAWLYCLRNQLLKPTDWEHERQGGFVKFKARQFRKKYGLGLFEDEIKDAELYHLLSNDEYQKLKHYKNPATHLIDQQAQVLAQLTKAGTLETFRQIELQKLLNSFYEQQGKCERIKKFPLPRQYGNISQYLVSIFIFLLPFGMMSEFSGLTGGAFYWSIPLTVLVGWVFVVMETVGDYTENPFEGMGNDIPMLSLCRTIENDLRQMLNETELPEDIKVKNGVLM</sequence>
<dbReference type="RefSeq" id="WP_090258819.1">
    <property type="nucleotide sequence ID" value="NZ_FOIR01000002.1"/>
</dbReference>
<dbReference type="GO" id="GO:0005886">
    <property type="term" value="C:plasma membrane"/>
    <property type="evidence" value="ECO:0007669"/>
    <property type="project" value="UniProtKB-SubCell"/>
</dbReference>
<dbReference type="PANTHER" id="PTHR33281">
    <property type="entry name" value="UPF0187 PROTEIN YNEE"/>
    <property type="match status" value="1"/>
</dbReference>
<evidence type="ECO:0000256" key="7">
    <source>
        <dbReference type="ARBA" id="ARBA00023136"/>
    </source>
</evidence>
<gene>
    <name evidence="10" type="ORF">SAMN05216290_2400</name>
</gene>
<accession>A0A1I0QK66</accession>
<evidence type="ECO:0000256" key="5">
    <source>
        <dbReference type="ARBA" id="ARBA00022989"/>
    </source>
</evidence>
<comment type="similarity">
    <text evidence="8">Belongs to the anion channel-forming bestrophin (TC 1.A.46) family.</text>
</comment>
<dbReference type="EMBL" id="FOIR01000002">
    <property type="protein sequence ID" value="SEW27325.1"/>
    <property type="molecule type" value="Genomic_DNA"/>
</dbReference>
<name>A0A1I0QK66_9BACT</name>
<keyword evidence="5 9" id="KW-1133">Transmembrane helix</keyword>
<evidence type="ECO:0000256" key="6">
    <source>
        <dbReference type="ARBA" id="ARBA00023065"/>
    </source>
</evidence>
<dbReference type="OrthoDB" id="445589at2"/>
<evidence type="ECO:0000256" key="3">
    <source>
        <dbReference type="ARBA" id="ARBA00022475"/>
    </source>
</evidence>
<dbReference type="PANTHER" id="PTHR33281:SF19">
    <property type="entry name" value="VOLTAGE-DEPENDENT ANION CHANNEL-FORMING PROTEIN YNEE"/>
    <property type="match status" value="1"/>
</dbReference>
<organism evidence="10 11">
    <name type="scientific">Roseivirga pacifica</name>
    <dbReference type="NCBI Taxonomy" id="1267423"/>
    <lineage>
        <taxon>Bacteria</taxon>
        <taxon>Pseudomonadati</taxon>
        <taxon>Bacteroidota</taxon>
        <taxon>Cytophagia</taxon>
        <taxon>Cytophagales</taxon>
        <taxon>Roseivirgaceae</taxon>
        <taxon>Roseivirga</taxon>
    </lineage>
</organism>
<keyword evidence="6" id="KW-0406">Ion transport</keyword>
<keyword evidence="2" id="KW-0813">Transport</keyword>
<dbReference type="GO" id="GO:0005254">
    <property type="term" value="F:chloride channel activity"/>
    <property type="evidence" value="ECO:0007669"/>
    <property type="project" value="InterPro"/>
</dbReference>
<feature type="transmembrane region" description="Helical" evidence="9">
    <location>
        <begin position="275"/>
        <end position="293"/>
    </location>
</feature>
<proteinExistence type="inferred from homology"/>
<evidence type="ECO:0000313" key="11">
    <source>
        <dbReference type="Proteomes" id="UP000199437"/>
    </source>
</evidence>
<keyword evidence="4 9" id="KW-0812">Transmembrane</keyword>
<evidence type="ECO:0000256" key="1">
    <source>
        <dbReference type="ARBA" id="ARBA00004651"/>
    </source>
</evidence>
<keyword evidence="7 9" id="KW-0472">Membrane</keyword>
<dbReference type="GeneID" id="99987100"/>
<feature type="transmembrane region" description="Helical" evidence="9">
    <location>
        <begin position="245"/>
        <end position="263"/>
    </location>
</feature>
<dbReference type="AlphaFoldDB" id="A0A1I0QK66"/>
<feature type="transmembrane region" description="Helical" evidence="9">
    <location>
        <begin position="40"/>
        <end position="62"/>
    </location>
</feature>
<dbReference type="InterPro" id="IPR044669">
    <property type="entry name" value="YneE/VCCN1/2-like"/>
</dbReference>
<keyword evidence="11" id="KW-1185">Reference proteome</keyword>
<keyword evidence="3" id="KW-1003">Cell membrane</keyword>